<evidence type="ECO:0000259" key="3">
    <source>
        <dbReference type="PROSITE" id="PS50158"/>
    </source>
</evidence>
<feature type="compositionally biased region" description="Basic and acidic residues" evidence="2">
    <location>
        <begin position="357"/>
        <end position="366"/>
    </location>
</feature>
<dbReference type="SMART" id="SM00343">
    <property type="entry name" value="ZnF_C2HC"/>
    <property type="match status" value="3"/>
</dbReference>
<feature type="domain" description="CCHC-type" evidence="3">
    <location>
        <begin position="211"/>
        <end position="225"/>
    </location>
</feature>
<keyword evidence="5" id="KW-1185">Reference proteome</keyword>
<feature type="compositionally biased region" description="Basic and acidic residues" evidence="2">
    <location>
        <begin position="20"/>
        <end position="31"/>
    </location>
</feature>
<keyword evidence="1" id="KW-0862">Zinc</keyword>
<dbReference type="PROSITE" id="PS50158">
    <property type="entry name" value="ZF_CCHC"/>
    <property type="match status" value="3"/>
</dbReference>
<evidence type="ECO:0000256" key="2">
    <source>
        <dbReference type="SAM" id="MobiDB-lite"/>
    </source>
</evidence>
<dbReference type="GO" id="GO:0003676">
    <property type="term" value="F:nucleic acid binding"/>
    <property type="evidence" value="ECO:0007669"/>
    <property type="project" value="InterPro"/>
</dbReference>
<evidence type="ECO:0000313" key="5">
    <source>
        <dbReference type="Proteomes" id="UP001205105"/>
    </source>
</evidence>
<accession>A0AAD5DU44</accession>
<name>A0AAD5DU44_9CHLO</name>
<protein>
    <recommendedName>
        <fullName evidence="3">CCHC-type domain-containing protein</fullName>
    </recommendedName>
</protein>
<proteinExistence type="predicted"/>
<dbReference type="Pfam" id="PF00098">
    <property type="entry name" value="zf-CCHC"/>
    <property type="match status" value="2"/>
</dbReference>
<gene>
    <name evidence="4" type="ORF">COHA_002195</name>
</gene>
<sequence length="387" mass="41044">MHADSGTSGSSSSSSSDSEDGSREHPMEAAVHRRAAANAAATADASPPAKAPPGKSSSPESGELPGSASAGGSPQLQQPPARRRSPALAAKPAAPADHDLDIDAEPASDSSSKDGSDSEDDVGAERTQAAIPAPAGVIVVDTVEQRNAEVQRLLRAPRYFDEDFEEAGLRCFKCGGKGHFARDCTAEARERSCFLCAQFGHDSRDCPNSLCWRCQRPGHMARDCPYGYRAQASWDEAGPAVCLRCGSETCPCAGEKDFVRAEGGCKREYSERDLRHGGHTAAECSRELPQVIRGEMAGASHRGSFDRGGGGGGYSSGGYGSGGGYRQQAGGYGSRQQPRYAAYSAYAEIEQQHRRRSYDDAFDRDGYGYGRQYNSGGDWGGGKRPRR</sequence>
<comment type="caution">
    <text evidence="4">The sequence shown here is derived from an EMBL/GenBank/DDBJ whole genome shotgun (WGS) entry which is preliminary data.</text>
</comment>
<feature type="region of interest" description="Disordered" evidence="2">
    <location>
        <begin position="1"/>
        <end position="129"/>
    </location>
</feature>
<keyword evidence="1" id="KW-0863">Zinc-finger</keyword>
<dbReference type="Gene3D" id="4.10.60.10">
    <property type="entry name" value="Zinc finger, CCHC-type"/>
    <property type="match status" value="2"/>
</dbReference>
<feature type="compositionally biased region" description="Low complexity" evidence="2">
    <location>
        <begin position="36"/>
        <end position="95"/>
    </location>
</feature>
<dbReference type="EMBL" id="JADXDR010000032">
    <property type="protein sequence ID" value="KAI7844397.1"/>
    <property type="molecule type" value="Genomic_DNA"/>
</dbReference>
<dbReference type="PANTHER" id="PTHR46978:SF1">
    <property type="entry name" value="ZINC KNUCKLE (CCHC-TYPE) FAMILY PROTEIN"/>
    <property type="match status" value="1"/>
</dbReference>
<dbReference type="PANTHER" id="PTHR46978">
    <property type="entry name" value="ZINC KNUCKLE (CCHC-TYPE) FAMILY PROTEIN"/>
    <property type="match status" value="1"/>
</dbReference>
<dbReference type="InterPro" id="IPR036875">
    <property type="entry name" value="Znf_CCHC_sf"/>
</dbReference>
<organism evidence="4 5">
    <name type="scientific">Chlorella ohadii</name>
    <dbReference type="NCBI Taxonomy" id="2649997"/>
    <lineage>
        <taxon>Eukaryota</taxon>
        <taxon>Viridiplantae</taxon>
        <taxon>Chlorophyta</taxon>
        <taxon>core chlorophytes</taxon>
        <taxon>Trebouxiophyceae</taxon>
        <taxon>Chlorellales</taxon>
        <taxon>Chlorellaceae</taxon>
        <taxon>Chlorella clade</taxon>
        <taxon>Chlorella</taxon>
    </lineage>
</organism>
<dbReference type="SUPFAM" id="SSF57756">
    <property type="entry name" value="Retrovirus zinc finger-like domains"/>
    <property type="match status" value="2"/>
</dbReference>
<evidence type="ECO:0000313" key="4">
    <source>
        <dbReference type="EMBL" id="KAI7844397.1"/>
    </source>
</evidence>
<reference evidence="4" key="1">
    <citation type="submission" date="2020-11" db="EMBL/GenBank/DDBJ databases">
        <title>Chlorella ohadii genome sequencing and assembly.</title>
        <authorList>
            <person name="Murik O."/>
            <person name="Treves H."/>
            <person name="Kedem I."/>
            <person name="Shotland Y."/>
            <person name="Kaplan A."/>
        </authorList>
    </citation>
    <scope>NUCLEOTIDE SEQUENCE</scope>
    <source>
        <strain evidence="4">1</strain>
    </source>
</reference>
<evidence type="ECO:0000256" key="1">
    <source>
        <dbReference type="PROSITE-ProRule" id="PRU00047"/>
    </source>
</evidence>
<dbReference type="AlphaFoldDB" id="A0AAD5DU44"/>
<dbReference type="InterPro" id="IPR001878">
    <property type="entry name" value="Znf_CCHC"/>
</dbReference>
<feature type="domain" description="CCHC-type" evidence="3">
    <location>
        <begin position="170"/>
        <end position="184"/>
    </location>
</feature>
<feature type="compositionally biased region" description="Low complexity" evidence="2">
    <location>
        <begin position="1"/>
        <end position="16"/>
    </location>
</feature>
<keyword evidence="1" id="KW-0479">Metal-binding</keyword>
<feature type="compositionally biased region" description="Gly residues" evidence="2">
    <location>
        <begin position="377"/>
        <end position="387"/>
    </location>
</feature>
<feature type="region of interest" description="Disordered" evidence="2">
    <location>
        <begin position="351"/>
        <end position="387"/>
    </location>
</feature>
<dbReference type="Proteomes" id="UP001205105">
    <property type="component" value="Unassembled WGS sequence"/>
</dbReference>
<feature type="domain" description="CCHC-type" evidence="3">
    <location>
        <begin position="193"/>
        <end position="208"/>
    </location>
</feature>
<dbReference type="GO" id="GO:0008270">
    <property type="term" value="F:zinc ion binding"/>
    <property type="evidence" value="ECO:0007669"/>
    <property type="project" value="UniProtKB-KW"/>
</dbReference>